<accession>A0A2U8E4W1</accession>
<feature type="transmembrane region" description="Helical" evidence="1">
    <location>
        <begin position="54"/>
        <end position="74"/>
    </location>
</feature>
<organism evidence="2 3">
    <name type="scientific">Ereboglobus luteus</name>
    <dbReference type="NCBI Taxonomy" id="1796921"/>
    <lineage>
        <taxon>Bacteria</taxon>
        <taxon>Pseudomonadati</taxon>
        <taxon>Verrucomicrobiota</taxon>
        <taxon>Opitutia</taxon>
        <taxon>Opitutales</taxon>
        <taxon>Opitutaceae</taxon>
        <taxon>Ereboglobus</taxon>
    </lineage>
</organism>
<dbReference type="Proteomes" id="UP000244896">
    <property type="component" value="Chromosome"/>
</dbReference>
<sequence length="122" mass="13792">MWRVTIILNTAILGIMSLGASASQKRLRNNYLHYPDDSRPMDLLPQISHLALKGYWLIYTLPLVWIIVSVLLISALKRNPEKRGDWIQLHTSATLFIGAGILLFFVTAGMLPFTSAHLYLSK</sequence>
<keyword evidence="1" id="KW-0472">Membrane</keyword>
<dbReference type="EMBL" id="CP023004">
    <property type="protein sequence ID" value="AWI09897.1"/>
    <property type="molecule type" value="Genomic_DNA"/>
</dbReference>
<keyword evidence="1" id="KW-1133">Transmembrane helix</keyword>
<reference evidence="2 3" key="1">
    <citation type="journal article" date="2018" name="Syst. Appl. Microbiol.">
        <title>Ereboglobus luteus gen. nov. sp. nov. from cockroach guts, and new insights into the oxygen relationship of the genera Opitutus and Didymococcus (Verrucomicrobia: Opitutaceae).</title>
        <authorList>
            <person name="Tegtmeier D."/>
            <person name="Belitz A."/>
            <person name="Radek R."/>
            <person name="Heimerl T."/>
            <person name="Brune A."/>
        </authorList>
    </citation>
    <scope>NUCLEOTIDE SEQUENCE [LARGE SCALE GENOMIC DNA]</scope>
    <source>
        <strain evidence="2 3">Ho45</strain>
    </source>
</reference>
<dbReference type="AlphaFoldDB" id="A0A2U8E4W1"/>
<keyword evidence="1" id="KW-0812">Transmembrane</keyword>
<evidence type="ECO:0000313" key="2">
    <source>
        <dbReference type="EMBL" id="AWI09897.1"/>
    </source>
</evidence>
<keyword evidence="3" id="KW-1185">Reference proteome</keyword>
<protein>
    <submittedName>
        <fullName evidence="2">Uncharacterized protein</fullName>
    </submittedName>
</protein>
<gene>
    <name evidence="2" type="ORF">CKA38_12130</name>
</gene>
<proteinExistence type="predicted"/>
<dbReference type="KEGG" id="elut:CKA38_12130"/>
<evidence type="ECO:0000313" key="3">
    <source>
        <dbReference type="Proteomes" id="UP000244896"/>
    </source>
</evidence>
<evidence type="ECO:0000256" key="1">
    <source>
        <dbReference type="SAM" id="Phobius"/>
    </source>
</evidence>
<feature type="transmembrane region" description="Helical" evidence="1">
    <location>
        <begin position="95"/>
        <end position="120"/>
    </location>
</feature>
<name>A0A2U8E4W1_9BACT</name>